<dbReference type="GO" id="GO:0004252">
    <property type="term" value="F:serine-type endopeptidase activity"/>
    <property type="evidence" value="ECO:0007669"/>
    <property type="project" value="InterPro"/>
</dbReference>
<dbReference type="CDD" id="cd06530">
    <property type="entry name" value="S26_SPase_I"/>
    <property type="match status" value="1"/>
</dbReference>
<dbReference type="Gene3D" id="2.10.109.10">
    <property type="entry name" value="Umud Fragment, subunit A"/>
    <property type="match status" value="1"/>
</dbReference>
<dbReference type="Pfam" id="PF10502">
    <property type="entry name" value="Peptidase_S26"/>
    <property type="match status" value="1"/>
</dbReference>
<dbReference type="PRINTS" id="PR00727">
    <property type="entry name" value="LEADERPTASE"/>
</dbReference>
<reference evidence="6" key="1">
    <citation type="submission" date="2016-09" db="EMBL/GenBank/DDBJ databases">
        <authorList>
            <person name="Gulvik C.A."/>
        </authorList>
    </citation>
    <scope>NUCLEOTIDE SEQUENCE [LARGE SCALE GENOMIC DNA]</scope>
    <source>
        <strain evidence="6">LMG 8895</strain>
    </source>
</reference>
<evidence type="ECO:0000256" key="2">
    <source>
        <dbReference type="ARBA" id="ARBA00009370"/>
    </source>
</evidence>
<dbReference type="GO" id="GO:0009003">
    <property type="term" value="F:signal peptidase activity"/>
    <property type="evidence" value="ECO:0007669"/>
    <property type="project" value="UniProtKB-EC"/>
</dbReference>
<dbReference type="GO" id="GO:0005886">
    <property type="term" value="C:plasma membrane"/>
    <property type="evidence" value="ECO:0007669"/>
    <property type="project" value="UniProtKB-SubCell"/>
</dbReference>
<comment type="catalytic activity">
    <reaction evidence="3">
        <text>Cleavage of hydrophobic, N-terminal signal or leader sequences from secreted and periplasmic proteins.</text>
        <dbReference type="EC" id="3.4.21.89"/>
    </reaction>
</comment>
<feature type="domain" description="Peptidase S26" evidence="4">
    <location>
        <begin position="1"/>
        <end position="133"/>
    </location>
</feature>
<dbReference type="NCBIfam" id="TIGR02227">
    <property type="entry name" value="sigpep_I_bact"/>
    <property type="match status" value="1"/>
</dbReference>
<dbReference type="InterPro" id="IPR019533">
    <property type="entry name" value="Peptidase_S26"/>
</dbReference>
<evidence type="ECO:0000256" key="1">
    <source>
        <dbReference type="ARBA" id="ARBA00004401"/>
    </source>
</evidence>
<dbReference type="GO" id="GO:0006465">
    <property type="term" value="P:signal peptide processing"/>
    <property type="evidence" value="ECO:0007669"/>
    <property type="project" value="InterPro"/>
</dbReference>
<accession>A0A1E5GZR1</accession>
<organism evidence="5 6">
    <name type="scientific">Enterococcus termitis</name>
    <dbReference type="NCBI Taxonomy" id="332950"/>
    <lineage>
        <taxon>Bacteria</taxon>
        <taxon>Bacillati</taxon>
        <taxon>Bacillota</taxon>
        <taxon>Bacilli</taxon>
        <taxon>Lactobacillales</taxon>
        <taxon>Enterococcaceae</taxon>
        <taxon>Enterococcus</taxon>
    </lineage>
</organism>
<dbReference type="EMBL" id="MIJY01000007">
    <property type="protein sequence ID" value="OEG18211.1"/>
    <property type="molecule type" value="Genomic_DNA"/>
</dbReference>
<comment type="subcellular location">
    <subcellularLocation>
        <location evidence="1">Cell membrane</location>
        <topology evidence="1">Single-pass type II membrane protein</topology>
    </subcellularLocation>
    <subcellularLocation>
        <location evidence="3">Membrane</location>
        <topology evidence="3">Single-pass type II membrane protein</topology>
    </subcellularLocation>
</comment>
<protein>
    <recommendedName>
        <fullName evidence="3">Signal peptidase I</fullName>
        <ecNumber evidence="3">3.4.21.89</ecNumber>
    </recommendedName>
</protein>
<dbReference type="SUPFAM" id="SSF51306">
    <property type="entry name" value="LexA/Signal peptidase"/>
    <property type="match status" value="1"/>
</dbReference>
<name>A0A1E5GZR1_9ENTE</name>
<keyword evidence="3" id="KW-0378">Hydrolase</keyword>
<dbReference type="EC" id="3.4.21.89" evidence="3"/>
<keyword evidence="3" id="KW-0645">Protease</keyword>
<comment type="similarity">
    <text evidence="2 3">Belongs to the peptidase S26 family.</text>
</comment>
<sequence length="143" mass="16600">MIPTLRDGEFVYVSKRAKIKTFDLVAIQRGRTKQTDIRRVIGLPGQTVVYKNDQLTIDGVSKEETFIQKEQQQAQENGRLFTEDFSILSLTGETKIPEGKYLVLGDNRPYASDSRYYQLLDEKEIVGKVEMRVLPFHKFRRVK</sequence>
<dbReference type="PANTHER" id="PTHR43390">
    <property type="entry name" value="SIGNAL PEPTIDASE I"/>
    <property type="match status" value="1"/>
</dbReference>
<gene>
    <name evidence="5" type="ORF">BCR25_17010</name>
</gene>
<proteinExistence type="inferred from homology"/>
<dbReference type="AlphaFoldDB" id="A0A1E5GZR1"/>
<dbReference type="InterPro" id="IPR000223">
    <property type="entry name" value="Pept_S26A_signal_pept_1"/>
</dbReference>
<keyword evidence="6" id="KW-1185">Reference proteome</keyword>
<evidence type="ECO:0000313" key="6">
    <source>
        <dbReference type="Proteomes" id="UP000095094"/>
    </source>
</evidence>
<dbReference type="InterPro" id="IPR036286">
    <property type="entry name" value="LexA/Signal_pep-like_sf"/>
</dbReference>
<dbReference type="PANTHER" id="PTHR43390:SF1">
    <property type="entry name" value="CHLOROPLAST PROCESSING PEPTIDASE"/>
    <property type="match status" value="1"/>
</dbReference>
<evidence type="ECO:0000259" key="4">
    <source>
        <dbReference type="Pfam" id="PF10502"/>
    </source>
</evidence>
<dbReference type="Proteomes" id="UP000095094">
    <property type="component" value="Unassembled WGS sequence"/>
</dbReference>
<comment type="caution">
    <text evidence="5">The sequence shown here is derived from an EMBL/GenBank/DDBJ whole genome shotgun (WGS) entry which is preliminary data.</text>
</comment>
<evidence type="ECO:0000313" key="5">
    <source>
        <dbReference type="EMBL" id="OEG18211.1"/>
    </source>
</evidence>
<evidence type="ECO:0000256" key="3">
    <source>
        <dbReference type="RuleBase" id="RU362042"/>
    </source>
</evidence>